<dbReference type="RefSeq" id="WP_317519845.1">
    <property type="nucleotide sequence ID" value="NZ_JASGOQ010000001.1"/>
</dbReference>
<sequence length="99" mass="11089">MFDAQAHATSDALVAMLGKELEQERQAKGNAIAAYCDRSIAELNQLIIDYPESKSAWLRHIDSWQQIKQKHGYSSAQDLLDSQYAQLASQTSQAHKLNV</sequence>
<gene>
    <name evidence="1" type="ORF">QM089_11010</name>
</gene>
<name>A0AAE4TNY5_9GAMM</name>
<dbReference type="Proteomes" id="UP001187859">
    <property type="component" value="Unassembled WGS sequence"/>
</dbReference>
<reference evidence="1" key="1">
    <citation type="submission" date="2023-05" db="EMBL/GenBank/DDBJ databases">
        <title>Colonisation of extended spectrum b-lactamase- and carbapenemase-producing bacteria on hospital surfaces from low- and middle-income countries.</title>
        <authorList>
            <person name="Nieto-Rosado M."/>
            <person name="Sands K."/>
            <person name="Iregbu K."/>
            <person name="Zahra R."/>
            <person name="Mazarati J.B."/>
            <person name="Mehtar S."/>
            <person name="Barnards-Group B."/>
            <person name="Walsh T.R."/>
        </authorList>
    </citation>
    <scope>NUCLEOTIDE SEQUENCE</scope>
    <source>
        <strain evidence="1">PP-E493</strain>
    </source>
</reference>
<dbReference type="EMBL" id="JASGOQ010000001">
    <property type="protein sequence ID" value="MDV5390774.1"/>
    <property type="molecule type" value="Genomic_DNA"/>
</dbReference>
<evidence type="ECO:0000313" key="1">
    <source>
        <dbReference type="EMBL" id="MDV5390774.1"/>
    </source>
</evidence>
<protein>
    <submittedName>
        <fullName evidence="1">Uncharacterized protein</fullName>
    </submittedName>
</protein>
<proteinExistence type="predicted"/>
<evidence type="ECO:0000313" key="2">
    <source>
        <dbReference type="Proteomes" id="UP001187859"/>
    </source>
</evidence>
<organism evidence="1 2">
    <name type="scientific">Shewanella xiamenensis</name>
    <dbReference type="NCBI Taxonomy" id="332186"/>
    <lineage>
        <taxon>Bacteria</taxon>
        <taxon>Pseudomonadati</taxon>
        <taxon>Pseudomonadota</taxon>
        <taxon>Gammaproteobacteria</taxon>
        <taxon>Alteromonadales</taxon>
        <taxon>Shewanellaceae</taxon>
        <taxon>Shewanella</taxon>
    </lineage>
</organism>
<comment type="caution">
    <text evidence="1">The sequence shown here is derived from an EMBL/GenBank/DDBJ whole genome shotgun (WGS) entry which is preliminary data.</text>
</comment>
<accession>A0AAE4TNY5</accession>
<dbReference type="AlphaFoldDB" id="A0AAE4TNY5"/>